<keyword evidence="2" id="KW-0472">Membrane</keyword>
<evidence type="ECO:0000313" key="4">
    <source>
        <dbReference type="Proteomes" id="UP001166286"/>
    </source>
</evidence>
<feature type="compositionally biased region" description="Pro residues" evidence="1">
    <location>
        <begin position="50"/>
        <end position="59"/>
    </location>
</feature>
<reference evidence="3" key="1">
    <citation type="submission" date="2023-03" db="EMBL/GenBank/DDBJ databases">
        <title>Complete genome of Cladonia borealis.</title>
        <authorList>
            <person name="Park H."/>
        </authorList>
    </citation>
    <scope>NUCLEOTIDE SEQUENCE</scope>
    <source>
        <strain evidence="3">ANT050790</strain>
    </source>
</reference>
<protein>
    <submittedName>
        <fullName evidence="3">Uncharacterized protein</fullName>
    </submittedName>
</protein>
<comment type="caution">
    <text evidence="3">The sequence shown here is derived from an EMBL/GenBank/DDBJ whole genome shotgun (WGS) entry which is preliminary data.</text>
</comment>
<evidence type="ECO:0000313" key="3">
    <source>
        <dbReference type="EMBL" id="KAK0514293.1"/>
    </source>
</evidence>
<feature type="compositionally biased region" description="Polar residues" evidence="1">
    <location>
        <begin position="61"/>
        <end position="78"/>
    </location>
</feature>
<proteinExistence type="predicted"/>
<evidence type="ECO:0000256" key="2">
    <source>
        <dbReference type="SAM" id="Phobius"/>
    </source>
</evidence>
<name>A0AA39R3N8_9LECA</name>
<sequence length="292" mass="32960">MAAESYYHLNAYPASSQQPPPGMYSGDNYNPAPSKPQLQTSTHSTYNALPPRPLSPPVKPNTQLLSKPHTTNSHTTPNERLKQRKYLKLKRYLRVGKVLVQAISTLLSAIMFGAMAFMSIKYYDTRNETRGGRTAWPKNPKLWPTFLLLIGAGITLIVSIITLISYCWFLKKAKRSWKLTVSKYAIHLGAWAIITILYRYEKDVHGSDNDLWGWTCSEEVAALQAEFNDVVGFSSLCNLQSSSWGTSLAEFLVKSAFAVGHFIIYRKTRDEEKQYFADHLGDATTDFVESFS</sequence>
<feature type="transmembrane region" description="Helical" evidence="2">
    <location>
        <begin position="181"/>
        <end position="200"/>
    </location>
</feature>
<feature type="transmembrane region" description="Helical" evidence="2">
    <location>
        <begin position="98"/>
        <end position="123"/>
    </location>
</feature>
<dbReference type="AlphaFoldDB" id="A0AA39R3N8"/>
<feature type="transmembrane region" description="Helical" evidence="2">
    <location>
        <begin position="244"/>
        <end position="265"/>
    </location>
</feature>
<organism evidence="3 4">
    <name type="scientific">Cladonia borealis</name>
    <dbReference type="NCBI Taxonomy" id="184061"/>
    <lineage>
        <taxon>Eukaryota</taxon>
        <taxon>Fungi</taxon>
        <taxon>Dikarya</taxon>
        <taxon>Ascomycota</taxon>
        <taxon>Pezizomycotina</taxon>
        <taxon>Lecanoromycetes</taxon>
        <taxon>OSLEUM clade</taxon>
        <taxon>Lecanoromycetidae</taxon>
        <taxon>Lecanorales</taxon>
        <taxon>Lecanorineae</taxon>
        <taxon>Cladoniaceae</taxon>
        <taxon>Cladonia</taxon>
    </lineage>
</organism>
<dbReference type="Proteomes" id="UP001166286">
    <property type="component" value="Unassembled WGS sequence"/>
</dbReference>
<feature type="region of interest" description="Disordered" evidence="1">
    <location>
        <begin position="1"/>
        <end position="80"/>
    </location>
</feature>
<gene>
    <name evidence="3" type="ORF">JMJ35_002910</name>
</gene>
<feature type="transmembrane region" description="Helical" evidence="2">
    <location>
        <begin position="143"/>
        <end position="169"/>
    </location>
</feature>
<dbReference type="PANTHER" id="PTHR42069:SF1">
    <property type="entry name" value="MARVEL DOMAIN-CONTAINING PROTEIN"/>
    <property type="match status" value="1"/>
</dbReference>
<evidence type="ECO:0000256" key="1">
    <source>
        <dbReference type="SAM" id="MobiDB-lite"/>
    </source>
</evidence>
<dbReference type="PANTHER" id="PTHR42069">
    <property type="entry name" value="HYPHAL ANASTAMOSIS-8 PROTEIN"/>
    <property type="match status" value="1"/>
</dbReference>
<dbReference type="EMBL" id="JAFEKC020000005">
    <property type="protein sequence ID" value="KAK0514293.1"/>
    <property type="molecule type" value="Genomic_DNA"/>
</dbReference>
<keyword evidence="4" id="KW-1185">Reference proteome</keyword>
<accession>A0AA39R3N8</accession>
<keyword evidence="2" id="KW-1133">Transmembrane helix</keyword>
<feature type="compositionally biased region" description="Polar residues" evidence="1">
    <location>
        <begin position="36"/>
        <end position="47"/>
    </location>
</feature>
<keyword evidence="2" id="KW-0812">Transmembrane</keyword>